<protein>
    <recommendedName>
        <fullName evidence="4">Pilus assembly protein FilF</fullName>
    </recommendedName>
</protein>
<keyword evidence="1" id="KW-0732">Signal</keyword>
<dbReference type="RefSeq" id="WP_004814480.1">
    <property type="nucleotide sequence ID" value="NZ_KB849452.1"/>
</dbReference>
<evidence type="ECO:0000313" key="3">
    <source>
        <dbReference type="Proteomes" id="UP000018438"/>
    </source>
</evidence>
<keyword evidence="3" id="KW-1185">Reference proteome</keyword>
<reference evidence="2 3" key="1">
    <citation type="submission" date="2013-02" db="EMBL/GenBank/DDBJ databases">
        <title>The Genome Sequence of Acinetobacter schindleri NIPH 900.</title>
        <authorList>
            <consortium name="The Broad Institute Genome Sequencing Platform"/>
            <consortium name="The Broad Institute Genome Sequencing Center for Infectious Disease"/>
            <person name="Cerqueira G."/>
            <person name="Feldgarden M."/>
            <person name="Courvalin P."/>
            <person name="Perichon B."/>
            <person name="Grillot-Courvalin C."/>
            <person name="Clermont D."/>
            <person name="Rocha E."/>
            <person name="Yoon E.-J."/>
            <person name="Nemec A."/>
            <person name="Walker B."/>
            <person name="Young S.K."/>
            <person name="Zeng Q."/>
            <person name="Gargeya S."/>
            <person name="Fitzgerald M."/>
            <person name="Haas B."/>
            <person name="Abouelleil A."/>
            <person name="Alvarado L."/>
            <person name="Arachchi H.M."/>
            <person name="Berlin A.M."/>
            <person name="Chapman S.B."/>
            <person name="Dewar J."/>
            <person name="Goldberg J."/>
            <person name="Griggs A."/>
            <person name="Gujja S."/>
            <person name="Hansen M."/>
            <person name="Howarth C."/>
            <person name="Imamovic A."/>
            <person name="Larimer J."/>
            <person name="McCowan C."/>
            <person name="Murphy C."/>
            <person name="Neiman D."/>
            <person name="Pearson M."/>
            <person name="Priest M."/>
            <person name="Roberts A."/>
            <person name="Saif S."/>
            <person name="Shea T."/>
            <person name="Sisk P."/>
            <person name="Sykes S."/>
            <person name="Wortman J."/>
            <person name="Nusbaum C."/>
            <person name="Birren B."/>
        </authorList>
    </citation>
    <scope>NUCLEOTIDE SEQUENCE [LARGE SCALE GENOMIC DNA]</scope>
    <source>
        <strain evidence="2 3">NIPH 900</strain>
    </source>
</reference>
<comment type="caution">
    <text evidence="2">The sequence shown here is derived from an EMBL/GenBank/DDBJ whole genome shotgun (WGS) entry which is preliminary data.</text>
</comment>
<proteinExistence type="predicted"/>
<dbReference type="PATRIC" id="fig|1217675.3.peg.1404"/>
<dbReference type="HOGENOM" id="CLU_425557_0_0_6"/>
<evidence type="ECO:0000313" key="2">
    <source>
        <dbReference type="EMBL" id="ENV13348.1"/>
    </source>
</evidence>
<organism evidence="2 3">
    <name type="scientific">Acinetobacter schindleri NIPH 900</name>
    <dbReference type="NCBI Taxonomy" id="1217675"/>
    <lineage>
        <taxon>Bacteria</taxon>
        <taxon>Pseudomonadati</taxon>
        <taxon>Pseudomonadota</taxon>
        <taxon>Gammaproteobacteria</taxon>
        <taxon>Moraxellales</taxon>
        <taxon>Moraxellaceae</taxon>
        <taxon>Acinetobacter</taxon>
    </lineage>
</organism>
<feature type="chain" id="PRO_5004136616" description="Pilus assembly protein FilF" evidence="1">
    <location>
        <begin position="21"/>
        <end position="682"/>
    </location>
</feature>
<dbReference type="PROSITE" id="PS51257">
    <property type="entry name" value="PROKAR_LIPOPROTEIN"/>
    <property type="match status" value="1"/>
</dbReference>
<name>N8Y134_9GAMM</name>
<sequence>MSIMMNKNKILLPFAFSAMAIILQGCGGESADVIPGNNDSSTVNGACIGTNSGCIEFALDYPLQTLDFHCGDDTKQTFVTTYDVDKGVATGACKVGQSITFYILGKDERRVDLGSFSMNRIGNVTSKSHYPRMNLLDIAEGIRNTNSAGDLSQYDIAIRLVQLIQAMGLNTDQLRSATEIYPVAINEDIRAGLDQLDEDITVEKIKTLSDQDFDALLKKWLGPTTITKEQAEQVLQALLNISNAAVYQPEFSLFSTESLGSYVTGSEGLVGCSNLNRECSLTDTDLTHILGHFILMTDRQGMTFGSGLQWKGKIESTTQNPGDFTTIGGLNAHLIRSIKPVQMTADAQNSWIDPETKQIANTPGYLFRVGDSTTEKLKIEQGRLYNDYMIAGKERFYKVLTGKSVSYNLNESEKRELGLWQQTGGTLNFAGTMDLYKIYPITHLDRRVFKTQNNVRNQENYFFPLYGNLKFTLTNDSNRIINLGIVIDENGDIRTNIKPATAKVDECSAEYNPSTMQTTYLVEDSEDEDAVETVQQYRIGTVSRAFVPAAVRKKTDNTLSIRMVFANEELDDLNGALIGMNSTIKTSTDGSSESIVVGGALVNLTDLFNVRVTGDGTNTPKPTISLTDSEGNTVKWANSFASFSQVYGKQNPSDESVKRLSKLAGGTVGLTAAECYKVKTKS</sequence>
<dbReference type="Proteomes" id="UP000018438">
    <property type="component" value="Unassembled WGS sequence"/>
</dbReference>
<evidence type="ECO:0008006" key="4">
    <source>
        <dbReference type="Google" id="ProtNLM"/>
    </source>
</evidence>
<gene>
    <name evidence="2" type="ORF">F965_01451</name>
</gene>
<dbReference type="AlphaFoldDB" id="N8Y134"/>
<evidence type="ECO:0000256" key="1">
    <source>
        <dbReference type="SAM" id="SignalP"/>
    </source>
</evidence>
<feature type="signal peptide" evidence="1">
    <location>
        <begin position="1"/>
        <end position="20"/>
    </location>
</feature>
<dbReference type="EMBL" id="APPI01000015">
    <property type="protein sequence ID" value="ENV13348.1"/>
    <property type="molecule type" value="Genomic_DNA"/>
</dbReference>
<accession>N8Y134</accession>